<reference evidence="1 2" key="1">
    <citation type="submission" date="2018-08" db="EMBL/GenBank/DDBJ databases">
        <title>A genome reference for cultivated species of the human gut microbiota.</title>
        <authorList>
            <person name="Zou Y."/>
            <person name="Xue W."/>
            <person name="Luo G."/>
        </authorList>
    </citation>
    <scope>NUCLEOTIDE SEQUENCE [LARGE SCALE GENOMIC DNA]</scope>
    <source>
        <strain evidence="1 2">AF25-30LB</strain>
    </source>
</reference>
<evidence type="ECO:0000313" key="2">
    <source>
        <dbReference type="Proteomes" id="UP000266497"/>
    </source>
</evidence>
<proteinExistence type="predicted"/>
<organism evidence="1 2">
    <name type="scientific">Phocaeicola vulgatus</name>
    <name type="common">Bacteroides vulgatus</name>
    <dbReference type="NCBI Taxonomy" id="821"/>
    <lineage>
        <taxon>Bacteria</taxon>
        <taxon>Pseudomonadati</taxon>
        <taxon>Bacteroidota</taxon>
        <taxon>Bacteroidia</taxon>
        <taxon>Bacteroidales</taxon>
        <taxon>Bacteroidaceae</taxon>
        <taxon>Phocaeicola</taxon>
    </lineage>
</organism>
<gene>
    <name evidence="1" type="ORF">DWY53_21865</name>
</gene>
<dbReference type="EMBL" id="QRUD01000105">
    <property type="protein sequence ID" value="RGR31317.1"/>
    <property type="molecule type" value="Genomic_DNA"/>
</dbReference>
<evidence type="ECO:0000313" key="1">
    <source>
        <dbReference type="EMBL" id="RGR31317.1"/>
    </source>
</evidence>
<dbReference type="Proteomes" id="UP000266497">
    <property type="component" value="Unassembled WGS sequence"/>
</dbReference>
<accession>A0A395UKP6</accession>
<name>A0A395UKP6_PHOVU</name>
<dbReference type="AlphaFoldDB" id="A0A395UKP6"/>
<protein>
    <submittedName>
        <fullName evidence="1">Uncharacterized protein</fullName>
    </submittedName>
</protein>
<sequence length="278" mass="33467">MKKNTFDIVVNKYIKYSIDDIKYLNEFYNNPSVSMKDYYRWRSASMACFSIHFFSFWYNPNKENFEGIINAFTMAYLAQIMYLFDKEKKFLQNLVVGVPLFLAILSFGNEKEIDLMFQAIISLINDQIKKGRTIYYQDKTLQEAFILYDLYNNKKEHHTWQPYINKPLDHNYQNIMEIILSDNENEVNNALTNMMKYHRKKAHIESFVTNEFYSTEWRVFPIEIIALIRYRYLKGKSINFINHEVLSKFVPYLQQKEYYASSIIEKTKSDIYKLFSVN</sequence>
<comment type="caution">
    <text evidence="1">The sequence shown here is derived from an EMBL/GenBank/DDBJ whole genome shotgun (WGS) entry which is preliminary data.</text>
</comment>
<dbReference type="RefSeq" id="WP_117893897.1">
    <property type="nucleotide sequence ID" value="NZ_JABFHW010000002.1"/>
</dbReference>